<dbReference type="AlphaFoldDB" id="A0A7S3L000"/>
<proteinExistence type="predicted"/>
<evidence type="ECO:0000313" key="1">
    <source>
        <dbReference type="EMBL" id="CAE0406743.1"/>
    </source>
</evidence>
<name>A0A7S3L000_9STRA</name>
<dbReference type="EMBL" id="HBIM01005377">
    <property type="protein sequence ID" value="CAE0406743.1"/>
    <property type="molecule type" value="Transcribed_RNA"/>
</dbReference>
<organism evidence="1">
    <name type="scientific">Amphora coffeiformis</name>
    <dbReference type="NCBI Taxonomy" id="265554"/>
    <lineage>
        <taxon>Eukaryota</taxon>
        <taxon>Sar</taxon>
        <taxon>Stramenopiles</taxon>
        <taxon>Ochrophyta</taxon>
        <taxon>Bacillariophyta</taxon>
        <taxon>Bacillariophyceae</taxon>
        <taxon>Bacillariophycidae</taxon>
        <taxon>Thalassiophysales</taxon>
        <taxon>Catenulaceae</taxon>
        <taxon>Amphora</taxon>
    </lineage>
</organism>
<gene>
    <name evidence="1" type="ORF">ACOF00016_LOCUS4577</name>
</gene>
<reference evidence="1" key="1">
    <citation type="submission" date="2021-01" db="EMBL/GenBank/DDBJ databases">
        <authorList>
            <person name="Corre E."/>
            <person name="Pelletier E."/>
            <person name="Niang G."/>
            <person name="Scheremetjew M."/>
            <person name="Finn R."/>
            <person name="Kale V."/>
            <person name="Holt S."/>
            <person name="Cochrane G."/>
            <person name="Meng A."/>
            <person name="Brown T."/>
            <person name="Cohen L."/>
        </authorList>
    </citation>
    <scope>NUCLEOTIDE SEQUENCE</scope>
    <source>
        <strain evidence="1">CCMP127</strain>
    </source>
</reference>
<protein>
    <submittedName>
        <fullName evidence="1">Uncharacterized protein</fullName>
    </submittedName>
</protein>
<sequence length="449" mass="48439">MAIIPRAGSRSLQCLFRKPSSCTASRSLSAAAHDESANNNTTSPSTIRSTSLGLEASLVQPHLASISQLPEVAAVLEQPPRQASSAKAVVESLRRAGDIFASFAAGGPEHVAILALLADVQQTQLLDYKGARQTVEQVSKFVETSSSAVRIEVALALAKTLWMQGDFSDCFQNTQALKNNDTLPSKEEFPMHIAAMENAHVLSTLMHEGPAAARTAALSLDVVGLPAPAQAAQCLNLGVVEALCGLANNCEGDRTCSQQFDNAKQTWKQGLDLLFADEDNAVHTTPLRHALEGRLQSNLAYAVLQYAGRNETQISVASEHAREALKALEQIRSDDGAATLPDEGWTRALSLVAQCYYRAGHAVTAEGLLQSALDESHPVAHMTAQSILERQAAYQAYAALCKDWEKRQGDADRFLAKSQKLTEQLKGGWKNATELHSSLWLWTPSKFLN</sequence>
<accession>A0A7S3L000</accession>